<dbReference type="Proteomes" id="UP000325945">
    <property type="component" value="Unassembled WGS sequence"/>
</dbReference>
<organism evidence="1 2">
    <name type="scientific">Aspergillus sergii</name>
    <dbReference type="NCBI Taxonomy" id="1034303"/>
    <lineage>
        <taxon>Eukaryota</taxon>
        <taxon>Fungi</taxon>
        <taxon>Dikarya</taxon>
        <taxon>Ascomycota</taxon>
        <taxon>Pezizomycotina</taxon>
        <taxon>Eurotiomycetes</taxon>
        <taxon>Eurotiomycetidae</taxon>
        <taxon>Eurotiales</taxon>
        <taxon>Aspergillaceae</taxon>
        <taxon>Aspergillus</taxon>
        <taxon>Aspergillus subgen. Circumdati</taxon>
    </lineage>
</organism>
<name>A0A5N6WRL8_9EURO</name>
<dbReference type="EMBL" id="ML741829">
    <property type="protein sequence ID" value="KAE8323504.1"/>
    <property type="molecule type" value="Genomic_DNA"/>
</dbReference>
<gene>
    <name evidence="1" type="ORF">BDV39DRAFT_217738</name>
</gene>
<keyword evidence="2" id="KW-1185">Reference proteome</keyword>
<proteinExistence type="predicted"/>
<evidence type="ECO:0000313" key="1">
    <source>
        <dbReference type="EMBL" id="KAE8323504.1"/>
    </source>
</evidence>
<protein>
    <submittedName>
        <fullName evidence="1">Uncharacterized protein</fullName>
    </submittedName>
</protein>
<reference evidence="2" key="1">
    <citation type="submission" date="2019-04" db="EMBL/GenBank/DDBJ databases">
        <title>Friends and foes A comparative genomics studyof 23 Aspergillus species from section Flavi.</title>
        <authorList>
            <consortium name="DOE Joint Genome Institute"/>
            <person name="Kjaerbolling I."/>
            <person name="Vesth T."/>
            <person name="Frisvad J.C."/>
            <person name="Nybo J.L."/>
            <person name="Theobald S."/>
            <person name="Kildgaard S."/>
            <person name="Isbrandt T."/>
            <person name="Kuo A."/>
            <person name="Sato A."/>
            <person name="Lyhne E.K."/>
            <person name="Kogle M.E."/>
            <person name="Wiebenga A."/>
            <person name="Kun R.S."/>
            <person name="Lubbers R.J."/>
            <person name="Makela M.R."/>
            <person name="Barry K."/>
            <person name="Chovatia M."/>
            <person name="Clum A."/>
            <person name="Daum C."/>
            <person name="Haridas S."/>
            <person name="He G."/>
            <person name="LaButti K."/>
            <person name="Lipzen A."/>
            <person name="Mondo S."/>
            <person name="Riley R."/>
            <person name="Salamov A."/>
            <person name="Simmons B.A."/>
            <person name="Magnuson J.K."/>
            <person name="Henrissat B."/>
            <person name="Mortensen U.H."/>
            <person name="Larsen T.O."/>
            <person name="Devries R.P."/>
            <person name="Grigoriev I.V."/>
            <person name="Machida M."/>
            <person name="Baker S.E."/>
            <person name="Andersen M.R."/>
        </authorList>
    </citation>
    <scope>NUCLEOTIDE SEQUENCE [LARGE SCALE GENOMIC DNA]</scope>
    <source>
        <strain evidence="2">CBS 130017</strain>
    </source>
</reference>
<dbReference type="AlphaFoldDB" id="A0A5N6WRL8"/>
<sequence length="282" mass="31767">MSTTSVAGRRPTWAREFIVGYTSGAAQANEIPSLHGGIANSTIHFEASLFPRYSDFLAHAHDAWDYIEDNHEGRAVRKSYNTVTGDFSLKIMPTWVHNCIQPWQMECSSAWSENGLITREEFRELHMYAGTTLNFDQGPYRGSRKDPDLFILPTTCLLPCLNMESGWSEGLTEMENDMDMLLVGGNGAIKTVFIIEWRKQSDNYHVSGVVKVYKLDNDGMPVQEGPDQTCGWLNQVIGVARGYIFWGTPFQNRNPCDILEYSLDILREIATIALDRMGLVPA</sequence>
<accession>A0A5N6WRL8</accession>
<evidence type="ECO:0000313" key="2">
    <source>
        <dbReference type="Proteomes" id="UP000325945"/>
    </source>
</evidence>